<dbReference type="InterPro" id="IPR029058">
    <property type="entry name" value="AB_hydrolase_fold"/>
</dbReference>
<keyword evidence="1 3" id="KW-0378">Hydrolase</keyword>
<dbReference type="Proteomes" id="UP000441336">
    <property type="component" value="Unassembled WGS sequence"/>
</dbReference>
<name>A0A7K1THS6_9BACT</name>
<accession>A0A7K1THS6</accession>
<comment type="caution">
    <text evidence="3">The sequence shown here is derived from an EMBL/GenBank/DDBJ whole genome shotgun (WGS) entry which is preliminary data.</text>
</comment>
<dbReference type="RefSeq" id="WP_157567606.1">
    <property type="nucleotide sequence ID" value="NZ_WQKZ01000004.1"/>
</dbReference>
<keyword evidence="4" id="KW-1185">Reference proteome</keyword>
<dbReference type="Pfam" id="PF00561">
    <property type="entry name" value="Abhydrolase_1"/>
    <property type="match status" value="1"/>
</dbReference>
<dbReference type="EMBL" id="WQKZ01000004">
    <property type="protein sequence ID" value="MVN77954.1"/>
    <property type="molecule type" value="Genomic_DNA"/>
</dbReference>
<organism evidence="3 4">
    <name type="scientific">Hymenobacter ginkgonis</name>
    <dbReference type="NCBI Taxonomy" id="2682976"/>
    <lineage>
        <taxon>Bacteria</taxon>
        <taxon>Pseudomonadati</taxon>
        <taxon>Bacteroidota</taxon>
        <taxon>Cytophagia</taxon>
        <taxon>Cytophagales</taxon>
        <taxon>Hymenobacteraceae</taxon>
        <taxon>Hymenobacter</taxon>
    </lineage>
</organism>
<evidence type="ECO:0000313" key="3">
    <source>
        <dbReference type="EMBL" id="MVN77954.1"/>
    </source>
</evidence>
<protein>
    <submittedName>
        <fullName evidence="3">Alpha/beta fold hydrolase</fullName>
    </submittedName>
</protein>
<gene>
    <name evidence="3" type="ORF">GO988_16615</name>
</gene>
<proteinExistence type="predicted"/>
<dbReference type="PANTHER" id="PTHR43329">
    <property type="entry name" value="EPOXIDE HYDROLASE"/>
    <property type="match status" value="1"/>
</dbReference>
<dbReference type="GO" id="GO:0016787">
    <property type="term" value="F:hydrolase activity"/>
    <property type="evidence" value="ECO:0007669"/>
    <property type="project" value="UniProtKB-KW"/>
</dbReference>
<evidence type="ECO:0000313" key="4">
    <source>
        <dbReference type="Proteomes" id="UP000441336"/>
    </source>
</evidence>
<evidence type="ECO:0000256" key="1">
    <source>
        <dbReference type="ARBA" id="ARBA00022801"/>
    </source>
</evidence>
<sequence>MDLTLEHHDVRTNGLRLHVVQCGPADGPLVLLLHGFPEYWETWHKQLPALVAAGYRVWAPDQRGYNLSDKPRGIRNYTIPVLAADVIELIDAAGRQQAHIISHDWGAIVSWYLAAQYPERLASTTIINVPHPAAEARNLWRVPTQMLHSWYMVFFQLPWLPEQWFKRRNWWVARRLLAGTAHPGTFRPEEVERYVAAWAQPRAITSMINWYRGLRYSGRLQWPRIKGPLQVIWGKKDIFLKARMAELSMQQCDNGQLHFFPEATHWVHLEEPKAVNDLLLKFMAASPPATT</sequence>
<dbReference type="AlphaFoldDB" id="A0A7K1THS6"/>
<dbReference type="PRINTS" id="PR00412">
    <property type="entry name" value="EPOXHYDRLASE"/>
</dbReference>
<dbReference type="Gene3D" id="3.40.50.1820">
    <property type="entry name" value="alpha/beta hydrolase"/>
    <property type="match status" value="1"/>
</dbReference>
<dbReference type="InterPro" id="IPR000639">
    <property type="entry name" value="Epox_hydrolase-like"/>
</dbReference>
<evidence type="ECO:0000259" key="2">
    <source>
        <dbReference type="Pfam" id="PF00561"/>
    </source>
</evidence>
<dbReference type="SUPFAM" id="SSF53474">
    <property type="entry name" value="alpha/beta-Hydrolases"/>
    <property type="match status" value="1"/>
</dbReference>
<dbReference type="PRINTS" id="PR00111">
    <property type="entry name" value="ABHYDROLASE"/>
</dbReference>
<reference evidence="3 4" key="1">
    <citation type="submission" date="2019-12" db="EMBL/GenBank/DDBJ databases">
        <title>Hymenobacter sp. HMF4947 Genome sequencing and assembly.</title>
        <authorList>
            <person name="Kang H."/>
            <person name="Cha I."/>
            <person name="Kim H."/>
            <person name="Joh K."/>
        </authorList>
    </citation>
    <scope>NUCLEOTIDE SEQUENCE [LARGE SCALE GENOMIC DNA]</scope>
    <source>
        <strain evidence="3 4">HMF4947</strain>
    </source>
</reference>
<feature type="domain" description="AB hydrolase-1" evidence="2">
    <location>
        <begin position="28"/>
        <end position="272"/>
    </location>
</feature>
<dbReference type="InterPro" id="IPR000073">
    <property type="entry name" value="AB_hydrolase_1"/>
</dbReference>